<dbReference type="EMBL" id="JACLHY010000005">
    <property type="protein sequence ID" value="MBC8767744.1"/>
    <property type="molecule type" value="Genomic_DNA"/>
</dbReference>
<accession>A0ABR7QKV8</accession>
<dbReference type="SUPFAM" id="SSF55729">
    <property type="entry name" value="Acyl-CoA N-acyltransferases (Nat)"/>
    <property type="match status" value="1"/>
</dbReference>
<dbReference type="Pfam" id="PF00583">
    <property type="entry name" value="Acetyltransf_1"/>
    <property type="match status" value="1"/>
</dbReference>
<evidence type="ECO:0000313" key="2">
    <source>
        <dbReference type="EMBL" id="MBC8767744.1"/>
    </source>
</evidence>
<gene>
    <name evidence="2" type="ORF">H4O18_07045</name>
</gene>
<comment type="caution">
    <text evidence="2">The sequence shown here is derived from an EMBL/GenBank/DDBJ whole genome shotgun (WGS) entry which is preliminary data.</text>
</comment>
<dbReference type="Proteomes" id="UP000618952">
    <property type="component" value="Unassembled WGS sequence"/>
</dbReference>
<dbReference type="InterPro" id="IPR016181">
    <property type="entry name" value="Acyl_CoA_acyltransferase"/>
</dbReference>
<dbReference type="Gene3D" id="3.40.630.30">
    <property type="match status" value="1"/>
</dbReference>
<evidence type="ECO:0000313" key="3">
    <source>
        <dbReference type="Proteomes" id="UP000618952"/>
    </source>
</evidence>
<proteinExistence type="predicted"/>
<dbReference type="RefSeq" id="WP_187582848.1">
    <property type="nucleotide sequence ID" value="NZ_JACLHY010000005.1"/>
</dbReference>
<dbReference type="InterPro" id="IPR000182">
    <property type="entry name" value="GNAT_dom"/>
</dbReference>
<name>A0ABR7QKV8_9FLAO</name>
<dbReference type="PROSITE" id="PS51186">
    <property type="entry name" value="GNAT"/>
    <property type="match status" value="1"/>
</dbReference>
<reference evidence="2 3" key="1">
    <citation type="submission" date="2020-08" db="EMBL/GenBank/DDBJ databases">
        <title>Arenibacter gaetbuli sp. nov., isolated from a sand dune.</title>
        <authorList>
            <person name="Park S."/>
            <person name="Yoon J.-H."/>
        </authorList>
    </citation>
    <scope>NUCLEOTIDE SEQUENCE [LARGE SCALE GENOMIC DNA]</scope>
    <source>
        <strain evidence="2 3">BSSL-BM3</strain>
    </source>
</reference>
<keyword evidence="3" id="KW-1185">Reference proteome</keyword>
<dbReference type="CDD" id="cd04301">
    <property type="entry name" value="NAT_SF"/>
    <property type="match status" value="1"/>
</dbReference>
<protein>
    <submittedName>
        <fullName evidence="2">GNAT family N-acetyltransferase</fullName>
    </submittedName>
</protein>
<sequence length="285" mass="31024">MNIVLRPGRASDASACSVICYEAFKVIAENHNFPPDFPNLESALGLMDYALANKDIYSVVAEVDGKIVGSNFLWLHTAIAGVGPITIAPGYQNAALGRRLMEQVIQRSTELKMSAVRLVQAAYHNRSLSLYMKLGFDVKEPLSVIQGPALGLSLPGFEVRPANMTDLEPCNELCFDVHGHDRRQELQEAINNGNASVVEHLGKITGYTTQLGFFGHTVAESNNDLKALIGAATTIAGPGFLLPSRNSEIMRWCFSNGLRVIQPMILMSKGLYNEPVGAFLPSVIY</sequence>
<evidence type="ECO:0000259" key="1">
    <source>
        <dbReference type="PROSITE" id="PS51186"/>
    </source>
</evidence>
<feature type="domain" description="N-acetyltransferase" evidence="1">
    <location>
        <begin position="3"/>
        <end position="155"/>
    </location>
</feature>
<organism evidence="2 3">
    <name type="scientific">Arenibacter arenosicollis</name>
    <dbReference type="NCBI Taxonomy" id="2762274"/>
    <lineage>
        <taxon>Bacteria</taxon>
        <taxon>Pseudomonadati</taxon>
        <taxon>Bacteroidota</taxon>
        <taxon>Flavobacteriia</taxon>
        <taxon>Flavobacteriales</taxon>
        <taxon>Flavobacteriaceae</taxon>
        <taxon>Arenibacter</taxon>
    </lineage>
</organism>